<keyword evidence="1" id="KW-0472">Membrane</keyword>
<comment type="caution">
    <text evidence="2">The sequence shown here is derived from an EMBL/GenBank/DDBJ whole genome shotgun (WGS) entry which is preliminary data.</text>
</comment>
<sequence length="234" mass="26946">MINWFIFFKERLYFVVKEGLSITIIFYIIIACVISFIPILRTIFGSYHTLIHETGHAIIAIITRGNVRSISLFSNTEGVAHTSYRSWFGGVITSYFGYTFATLFTISSFFLIYHHHYTALSYCLIVLATINLFLWVRNTYGILWLICFLSLMIFIEYNQLLTFRIHFLTLLSSILLVQSLLSSFIIFRLSIVHSKGAGDATSLNKLTAIPTLLWGLLFFVQALYGTYFVITNYL</sequence>
<evidence type="ECO:0000256" key="1">
    <source>
        <dbReference type="SAM" id="Phobius"/>
    </source>
</evidence>
<protein>
    <submittedName>
        <fullName evidence="2">M50 family metallopeptidase</fullName>
    </submittedName>
</protein>
<gene>
    <name evidence="2" type="ORF">J7W16_06540</name>
</gene>
<keyword evidence="3" id="KW-1185">Reference proteome</keyword>
<dbReference type="EMBL" id="JAGKSQ010000002">
    <property type="protein sequence ID" value="MBP3950788.1"/>
    <property type="molecule type" value="Genomic_DNA"/>
</dbReference>
<feature type="transmembrane region" description="Helical" evidence="1">
    <location>
        <begin position="211"/>
        <end position="230"/>
    </location>
</feature>
<name>A0A941AQ50_9BACI</name>
<organism evidence="2 3">
    <name type="scientific">Halalkalibacter suaedae</name>
    <dbReference type="NCBI Taxonomy" id="2822140"/>
    <lineage>
        <taxon>Bacteria</taxon>
        <taxon>Bacillati</taxon>
        <taxon>Bacillota</taxon>
        <taxon>Bacilli</taxon>
        <taxon>Bacillales</taxon>
        <taxon>Bacillaceae</taxon>
        <taxon>Halalkalibacter</taxon>
    </lineage>
</organism>
<proteinExistence type="predicted"/>
<accession>A0A941AQ50</accession>
<keyword evidence="1" id="KW-1133">Transmembrane helix</keyword>
<evidence type="ECO:0000313" key="2">
    <source>
        <dbReference type="EMBL" id="MBP3950788.1"/>
    </source>
</evidence>
<feature type="transmembrane region" description="Helical" evidence="1">
    <location>
        <begin position="87"/>
        <end position="112"/>
    </location>
</feature>
<dbReference type="AlphaFoldDB" id="A0A941AQ50"/>
<evidence type="ECO:0000313" key="3">
    <source>
        <dbReference type="Proteomes" id="UP000678228"/>
    </source>
</evidence>
<dbReference type="Pfam" id="PF13398">
    <property type="entry name" value="Peptidase_M50B"/>
    <property type="match status" value="1"/>
</dbReference>
<dbReference type="InterPro" id="IPR049500">
    <property type="entry name" value="Peptidase_M50B-like"/>
</dbReference>
<dbReference type="Proteomes" id="UP000678228">
    <property type="component" value="Unassembled WGS sequence"/>
</dbReference>
<keyword evidence="1" id="KW-0812">Transmembrane</keyword>
<feature type="transmembrane region" description="Helical" evidence="1">
    <location>
        <begin position="20"/>
        <end position="40"/>
    </location>
</feature>
<feature type="transmembrane region" description="Helical" evidence="1">
    <location>
        <begin position="142"/>
        <end position="160"/>
    </location>
</feature>
<reference evidence="2" key="1">
    <citation type="submission" date="2021-03" db="EMBL/GenBank/DDBJ databases">
        <title>Bacillus suaedae sp. nov., isolated from Suaeda aralocaspica.</title>
        <authorList>
            <person name="Lei R.F.R."/>
        </authorList>
    </citation>
    <scope>NUCLEOTIDE SEQUENCE</scope>
    <source>
        <strain evidence="2">YZJH907-2</strain>
    </source>
</reference>
<dbReference type="RefSeq" id="WP_210596465.1">
    <property type="nucleotide sequence ID" value="NZ_JAGKSQ010000002.1"/>
</dbReference>
<feature type="transmembrane region" description="Helical" evidence="1">
    <location>
        <begin position="167"/>
        <end position="191"/>
    </location>
</feature>